<dbReference type="RefSeq" id="WP_015046615.1">
    <property type="nucleotide sequence ID" value="NC_018868.3"/>
</dbReference>
<dbReference type="Proteomes" id="UP000000466">
    <property type="component" value="Chromosome"/>
</dbReference>
<dbReference type="InterPro" id="IPR036291">
    <property type="entry name" value="NAD(P)-bd_dom_sf"/>
</dbReference>
<dbReference type="PRINTS" id="PR00080">
    <property type="entry name" value="SDRFAMILY"/>
</dbReference>
<evidence type="ECO:0000313" key="5">
    <source>
        <dbReference type="EMBL" id="AFU98442.1"/>
    </source>
</evidence>
<dbReference type="PRINTS" id="PR00081">
    <property type="entry name" value="GDHRDH"/>
</dbReference>
<evidence type="ECO:0000259" key="4">
    <source>
        <dbReference type="SMART" id="SM00822"/>
    </source>
</evidence>
<dbReference type="HOGENOM" id="CLU_010194_2_1_6"/>
<organism evidence="5 6">
    <name type="scientific">Simiduia agarivorans (strain DSM 21679 / JCM 13881 / BCRC 17597 / SA1)</name>
    <dbReference type="NCBI Taxonomy" id="1117647"/>
    <lineage>
        <taxon>Bacteria</taxon>
        <taxon>Pseudomonadati</taxon>
        <taxon>Pseudomonadota</taxon>
        <taxon>Gammaproteobacteria</taxon>
        <taxon>Cellvibrionales</taxon>
        <taxon>Cellvibrionaceae</taxon>
        <taxon>Simiduia</taxon>
    </lineage>
</organism>
<dbReference type="KEGG" id="saga:M5M_06235"/>
<reference evidence="5 6" key="1">
    <citation type="journal article" date="2013" name="Genome Announc.">
        <title>Complete genome sequence of Simiduia agarivorans SA1(T), a marine bacterium able to degrade a variety of polysaccharides.</title>
        <authorList>
            <person name="Lin S.Y."/>
            <person name="Shieh W.Y."/>
            <person name="Chen J.S."/>
            <person name="Tang S.L."/>
        </authorList>
    </citation>
    <scope>NUCLEOTIDE SEQUENCE [LARGE SCALE GENOMIC DNA]</scope>
    <source>
        <strain evidence="6">DSM 21679 / JCM 13881 / BCRC 17597 / SA1</strain>
    </source>
</reference>
<dbReference type="PROSITE" id="PS00061">
    <property type="entry name" value="ADH_SHORT"/>
    <property type="match status" value="1"/>
</dbReference>
<dbReference type="GO" id="GO:0016491">
    <property type="term" value="F:oxidoreductase activity"/>
    <property type="evidence" value="ECO:0007669"/>
    <property type="project" value="UniProtKB-KW"/>
</dbReference>
<dbReference type="Pfam" id="PF00106">
    <property type="entry name" value="adh_short"/>
    <property type="match status" value="1"/>
</dbReference>
<keyword evidence="2" id="KW-0560">Oxidoreductase</keyword>
<evidence type="ECO:0000313" key="6">
    <source>
        <dbReference type="Proteomes" id="UP000000466"/>
    </source>
</evidence>
<evidence type="ECO:0000256" key="2">
    <source>
        <dbReference type="ARBA" id="ARBA00023002"/>
    </source>
</evidence>
<feature type="domain" description="Ketoreductase" evidence="4">
    <location>
        <begin position="4"/>
        <end position="184"/>
    </location>
</feature>
<dbReference type="InterPro" id="IPR020904">
    <property type="entry name" value="Sc_DH/Rdtase_CS"/>
</dbReference>
<dbReference type="OrthoDB" id="6503536at2"/>
<gene>
    <name evidence="5" type="ordered locus">M5M_06235</name>
</gene>
<evidence type="ECO:0000256" key="1">
    <source>
        <dbReference type="ARBA" id="ARBA00006484"/>
    </source>
</evidence>
<keyword evidence="6" id="KW-1185">Reference proteome</keyword>
<comment type="similarity">
    <text evidence="1 3">Belongs to the short-chain dehydrogenases/reductases (SDR) family.</text>
</comment>
<dbReference type="InterPro" id="IPR002347">
    <property type="entry name" value="SDR_fam"/>
</dbReference>
<evidence type="ECO:0000256" key="3">
    <source>
        <dbReference type="RuleBase" id="RU000363"/>
    </source>
</evidence>
<dbReference type="SUPFAM" id="SSF51735">
    <property type="entry name" value="NAD(P)-binding Rossmann-fold domains"/>
    <property type="match status" value="1"/>
</dbReference>
<accession>K4KWX2</accession>
<dbReference type="EMBL" id="CP003746">
    <property type="protein sequence ID" value="AFU98442.1"/>
    <property type="molecule type" value="Genomic_DNA"/>
</dbReference>
<name>K4KWX2_SIMAS</name>
<dbReference type="eggNOG" id="COG0300">
    <property type="taxonomic scope" value="Bacteria"/>
</dbReference>
<dbReference type="PANTHER" id="PTHR44196:SF1">
    <property type="entry name" value="DEHYDROGENASE_REDUCTASE SDR FAMILY MEMBER 7B"/>
    <property type="match status" value="1"/>
</dbReference>
<dbReference type="InterPro" id="IPR057326">
    <property type="entry name" value="KR_dom"/>
</dbReference>
<dbReference type="PANTHER" id="PTHR44196">
    <property type="entry name" value="DEHYDROGENASE/REDUCTASE SDR FAMILY MEMBER 7B"/>
    <property type="match status" value="1"/>
</dbReference>
<dbReference type="AlphaFoldDB" id="K4KWX2"/>
<dbReference type="STRING" id="1117647.M5M_06235"/>
<sequence>MNRPVALVTGAASGLGWALCQQLIKAGYALALVDRDEAGLQQKAALVPPAQCALTAALDLTDRDALDALAIKLRALQRLDCLVNNAGITHRSLAEKTQPEVIAKVMAVNYQAPVELTLLCLPLLKASHGQIVNISSMAGWMPVLGRAGYCAAKSAMHQYFEVLRAEIMDDGVNVLMVYPSFLDTAIEKNALDEDGKPNARARSTIGSMRSADWMAERIATAILFREERLFPDRFTFFASVLYKICPRFFIHNMRKKFAVELNAKDAG</sequence>
<dbReference type="Gene3D" id="3.40.50.720">
    <property type="entry name" value="NAD(P)-binding Rossmann-like Domain"/>
    <property type="match status" value="1"/>
</dbReference>
<proteinExistence type="inferred from homology"/>
<protein>
    <submittedName>
        <fullName evidence="5">Short chain dehydrogenase</fullName>
    </submittedName>
</protein>
<dbReference type="SMART" id="SM00822">
    <property type="entry name" value="PKS_KR"/>
    <property type="match status" value="1"/>
</dbReference>
<dbReference type="GO" id="GO:0016020">
    <property type="term" value="C:membrane"/>
    <property type="evidence" value="ECO:0007669"/>
    <property type="project" value="TreeGrafter"/>
</dbReference>